<name>S2Z2A2_9CORY</name>
<reference evidence="1 2" key="1">
    <citation type="submission" date="2013-05" db="EMBL/GenBank/DDBJ databases">
        <title>The Genome Sequence of Corynebacterium pyruviciproducens 1773O (ATCC BAA-1742).</title>
        <authorList>
            <consortium name="The Broad Institute Genomics Platform"/>
            <person name="Earl A."/>
            <person name="Ward D."/>
            <person name="Feldgarden M."/>
            <person name="Gevers D."/>
            <person name="Tong J."/>
            <person name="Walker B."/>
            <person name="Young S."/>
            <person name="Zeng Q."/>
            <person name="Gargeya S."/>
            <person name="Fitzgerald M."/>
            <person name="Haas B."/>
            <person name="Abouelleil A."/>
            <person name="Allen A.W."/>
            <person name="Alvarado L."/>
            <person name="Arachchi H.M."/>
            <person name="Berlin A.M."/>
            <person name="Chapman S.B."/>
            <person name="Gainer-Dewar J."/>
            <person name="Goldberg J."/>
            <person name="Griggs A."/>
            <person name="Gujja S."/>
            <person name="Hansen M."/>
            <person name="Howarth C."/>
            <person name="Imamovic A."/>
            <person name="Ireland A."/>
            <person name="Larimer J."/>
            <person name="McCowan C."/>
            <person name="Murphy C."/>
            <person name="Pearson M."/>
            <person name="Poon T.W."/>
            <person name="Priest M."/>
            <person name="Roberts A."/>
            <person name="Saif S."/>
            <person name="Shea T."/>
            <person name="Sisk P."/>
            <person name="Sykes S."/>
            <person name="Wortman J."/>
            <person name="Nusbaum C."/>
            <person name="Birren B."/>
        </authorList>
    </citation>
    <scope>NUCLEOTIDE SEQUENCE [LARGE SCALE GENOMIC DNA]</scope>
    <source>
        <strain evidence="1 2">ATCC BAA-1742</strain>
    </source>
</reference>
<dbReference type="AlphaFoldDB" id="S2Z2A2"/>
<comment type="caution">
    <text evidence="1">The sequence shown here is derived from an EMBL/GenBank/DDBJ whole genome shotgun (WGS) entry which is preliminary data.</text>
</comment>
<dbReference type="PATRIC" id="fig|1125779.3.peg.164"/>
<organism evidence="1 2">
    <name type="scientific">Corynebacterium pyruviciproducens ATCC BAA-1742</name>
    <dbReference type="NCBI Taxonomy" id="1125779"/>
    <lineage>
        <taxon>Bacteria</taxon>
        <taxon>Bacillati</taxon>
        <taxon>Actinomycetota</taxon>
        <taxon>Actinomycetes</taxon>
        <taxon>Mycobacteriales</taxon>
        <taxon>Corynebacteriaceae</taxon>
        <taxon>Corynebacterium</taxon>
    </lineage>
</organism>
<dbReference type="HOGENOM" id="CLU_2166733_0_0_11"/>
<protein>
    <submittedName>
        <fullName evidence="1">Uncharacterized protein</fullName>
    </submittedName>
</protein>
<evidence type="ECO:0000313" key="2">
    <source>
        <dbReference type="Proteomes" id="UP000014408"/>
    </source>
</evidence>
<gene>
    <name evidence="1" type="ORF">HMPREF1219_00173</name>
</gene>
<sequence>MSTPLDTREITAIYNGSAFIFSDTGTNVAAPPAGMWVLVASAVYPGTVSLTLNRSGSSEWPEFGRLRGNTAQSLTRVVSIEEKMKIGVNSDVCPDQKGAILRIALIPLTT</sequence>
<evidence type="ECO:0000313" key="1">
    <source>
        <dbReference type="EMBL" id="EPD70878.1"/>
    </source>
</evidence>
<dbReference type="Proteomes" id="UP000014408">
    <property type="component" value="Unassembled WGS sequence"/>
</dbReference>
<proteinExistence type="predicted"/>
<accession>S2Z2A2</accession>
<dbReference type="RefSeq" id="WP_016457097.1">
    <property type="nucleotide sequence ID" value="NZ_KE150446.1"/>
</dbReference>
<dbReference type="STRING" id="1125779.HMPREF1219_00173"/>
<keyword evidence="2" id="KW-1185">Reference proteome</keyword>
<dbReference type="EMBL" id="ATBY01000002">
    <property type="protein sequence ID" value="EPD70878.1"/>
    <property type="molecule type" value="Genomic_DNA"/>
</dbReference>